<dbReference type="EMBL" id="BPLQ01003811">
    <property type="protein sequence ID" value="GIY03490.1"/>
    <property type="molecule type" value="Genomic_DNA"/>
</dbReference>
<sequence>MYFRTISNHKFNIQKILSRKISNADDRYLFKSCYEHNGLAPQHQPYLGFVLDTPEGQCKSNVYRQRFTNTVCTRGVELLCGVHLTSQDGTFEMDILTCALEWISI</sequence>
<dbReference type="Proteomes" id="UP001054837">
    <property type="component" value="Unassembled WGS sequence"/>
</dbReference>
<proteinExistence type="predicted"/>
<comment type="caution">
    <text evidence="1">The sequence shown here is derived from an EMBL/GenBank/DDBJ whole genome shotgun (WGS) entry which is preliminary data.</text>
</comment>
<name>A0AAV4Q3A0_9ARAC</name>
<gene>
    <name evidence="1" type="ORF">CDAR_622701</name>
</gene>
<protein>
    <submittedName>
        <fullName evidence="1">Uncharacterized protein</fullName>
    </submittedName>
</protein>
<reference evidence="1 2" key="1">
    <citation type="submission" date="2021-06" db="EMBL/GenBank/DDBJ databases">
        <title>Caerostris darwini draft genome.</title>
        <authorList>
            <person name="Kono N."/>
            <person name="Arakawa K."/>
        </authorList>
    </citation>
    <scope>NUCLEOTIDE SEQUENCE [LARGE SCALE GENOMIC DNA]</scope>
</reference>
<accession>A0AAV4Q3A0</accession>
<keyword evidence="2" id="KW-1185">Reference proteome</keyword>
<dbReference type="AlphaFoldDB" id="A0AAV4Q3A0"/>
<organism evidence="1 2">
    <name type="scientific">Caerostris darwini</name>
    <dbReference type="NCBI Taxonomy" id="1538125"/>
    <lineage>
        <taxon>Eukaryota</taxon>
        <taxon>Metazoa</taxon>
        <taxon>Ecdysozoa</taxon>
        <taxon>Arthropoda</taxon>
        <taxon>Chelicerata</taxon>
        <taxon>Arachnida</taxon>
        <taxon>Araneae</taxon>
        <taxon>Araneomorphae</taxon>
        <taxon>Entelegynae</taxon>
        <taxon>Araneoidea</taxon>
        <taxon>Araneidae</taxon>
        <taxon>Caerostris</taxon>
    </lineage>
</organism>
<evidence type="ECO:0000313" key="1">
    <source>
        <dbReference type="EMBL" id="GIY03490.1"/>
    </source>
</evidence>
<evidence type="ECO:0000313" key="2">
    <source>
        <dbReference type="Proteomes" id="UP001054837"/>
    </source>
</evidence>